<dbReference type="FunFam" id="1.10.1520.10:FF:000001">
    <property type="entry name" value="Ribonuclease 3"/>
    <property type="match status" value="1"/>
</dbReference>
<dbReference type="Gene3D" id="1.10.1520.10">
    <property type="entry name" value="Ribonuclease III domain"/>
    <property type="match status" value="1"/>
</dbReference>
<evidence type="ECO:0000256" key="1">
    <source>
        <dbReference type="ARBA" id="ARBA00000109"/>
    </source>
</evidence>
<keyword evidence="14" id="KW-1185">Reference proteome</keyword>
<evidence type="ECO:0000259" key="12">
    <source>
        <dbReference type="PROSITE" id="PS50142"/>
    </source>
</evidence>
<evidence type="ECO:0000256" key="5">
    <source>
        <dbReference type="ARBA" id="ARBA00022722"/>
    </source>
</evidence>
<proteinExistence type="inferred from homology"/>
<evidence type="ECO:0000256" key="4">
    <source>
        <dbReference type="ARBA" id="ARBA00022664"/>
    </source>
</evidence>
<dbReference type="InterPro" id="IPR036389">
    <property type="entry name" value="RNase_III_sf"/>
</dbReference>
<feature type="compositionally biased region" description="Basic and acidic residues" evidence="10">
    <location>
        <begin position="228"/>
        <end position="242"/>
    </location>
</feature>
<dbReference type="GO" id="GO:0004525">
    <property type="term" value="F:ribonuclease III activity"/>
    <property type="evidence" value="ECO:0007669"/>
    <property type="project" value="UniProtKB-UniRule"/>
</dbReference>
<name>A0A1W6LQG5_9BACT</name>
<sequence length="258" mass="28551">MAGDISALQNAIGYQFKDESLLDKALTHTSSVSERSLSNERLEFFGDAVLDLIICEFIYNSYPDYSEGELTKIKGLVVSRKVCSKIAEPLKLNEHIKVGKGAEKFGSLSGSIAAGVLEALIAAVYLDSGLKQTTELVLGLFKPYIIEAAESQHQGNYKSVLQQYFQKKHGEAPVYEIVDEQGPEHHKCFQAEALWDKKSLGKGWGMNKKEAEQKAAYNALDNLNLIEEDSHSDGQVKNEMTEKYTSSSKKQCKAAECD</sequence>
<dbReference type="SMART" id="SM00535">
    <property type="entry name" value="RIBOc"/>
    <property type="match status" value="1"/>
</dbReference>
<protein>
    <recommendedName>
        <fullName evidence="9">Ribonuclease 3</fullName>
        <ecNumber evidence="9">3.1.26.3</ecNumber>
    </recommendedName>
    <alternativeName>
        <fullName evidence="9">Ribonuclease III</fullName>
        <shortName evidence="9">RNase III</shortName>
    </alternativeName>
</protein>
<evidence type="ECO:0000259" key="11">
    <source>
        <dbReference type="PROSITE" id="PS50137"/>
    </source>
</evidence>
<dbReference type="CDD" id="cd10845">
    <property type="entry name" value="DSRM_RNAse_III_family"/>
    <property type="match status" value="1"/>
</dbReference>
<dbReference type="GO" id="GO:0010468">
    <property type="term" value="P:regulation of gene expression"/>
    <property type="evidence" value="ECO:0007669"/>
    <property type="project" value="TreeGrafter"/>
</dbReference>
<keyword evidence="9" id="KW-0699">rRNA-binding</keyword>
<feature type="binding site" evidence="9">
    <location>
        <position position="43"/>
    </location>
    <ligand>
        <name>Mg(2+)</name>
        <dbReference type="ChEBI" id="CHEBI:18420"/>
    </ligand>
</feature>
<keyword evidence="8 9" id="KW-0694">RNA-binding</keyword>
<keyword evidence="3 9" id="KW-0698">rRNA processing</keyword>
<keyword evidence="6 9" id="KW-0255">Endonuclease</keyword>
<evidence type="ECO:0000313" key="13">
    <source>
        <dbReference type="EMBL" id="ARN57972.1"/>
    </source>
</evidence>
<dbReference type="GO" id="GO:0008033">
    <property type="term" value="P:tRNA processing"/>
    <property type="evidence" value="ECO:0007669"/>
    <property type="project" value="UniProtKB-KW"/>
</dbReference>
<feature type="domain" description="RNase III" evidence="12">
    <location>
        <begin position="5"/>
        <end position="129"/>
    </location>
</feature>
<comment type="caution">
    <text evidence="9">Lacks conserved residue(s) required for the propagation of feature annotation.</text>
</comment>
<comment type="similarity">
    <text evidence="2">Belongs to the ribonuclease III family.</text>
</comment>
<evidence type="ECO:0000256" key="6">
    <source>
        <dbReference type="ARBA" id="ARBA00022759"/>
    </source>
</evidence>
<dbReference type="GO" id="GO:0005737">
    <property type="term" value="C:cytoplasm"/>
    <property type="evidence" value="ECO:0007669"/>
    <property type="project" value="UniProtKB-SubCell"/>
</dbReference>
<dbReference type="KEGG" id="pbp:STSP1_02398"/>
<dbReference type="SUPFAM" id="SSF54768">
    <property type="entry name" value="dsRNA-binding domain-like"/>
    <property type="match status" value="1"/>
</dbReference>
<dbReference type="HAMAP" id="MF_00104">
    <property type="entry name" value="RNase_III"/>
    <property type="match status" value="1"/>
</dbReference>
<dbReference type="GO" id="GO:0003725">
    <property type="term" value="F:double-stranded RNA binding"/>
    <property type="evidence" value="ECO:0007669"/>
    <property type="project" value="TreeGrafter"/>
</dbReference>
<dbReference type="InterPro" id="IPR011907">
    <property type="entry name" value="RNase_III"/>
</dbReference>
<dbReference type="InterPro" id="IPR000999">
    <property type="entry name" value="RNase_III_dom"/>
</dbReference>
<evidence type="ECO:0000256" key="8">
    <source>
        <dbReference type="ARBA" id="ARBA00022884"/>
    </source>
</evidence>
<evidence type="ECO:0000313" key="14">
    <source>
        <dbReference type="Proteomes" id="UP000193334"/>
    </source>
</evidence>
<evidence type="ECO:0000256" key="10">
    <source>
        <dbReference type="SAM" id="MobiDB-lite"/>
    </source>
</evidence>
<evidence type="ECO:0000256" key="7">
    <source>
        <dbReference type="ARBA" id="ARBA00022801"/>
    </source>
</evidence>
<keyword evidence="9" id="KW-0479">Metal-binding</keyword>
<keyword evidence="9" id="KW-0460">Magnesium</keyword>
<organism evidence="13 14">
    <name type="scientific">Sedimentisphaera salicampi</name>
    <dbReference type="NCBI Taxonomy" id="1941349"/>
    <lineage>
        <taxon>Bacteria</taxon>
        <taxon>Pseudomonadati</taxon>
        <taxon>Planctomycetota</taxon>
        <taxon>Phycisphaerae</taxon>
        <taxon>Sedimentisphaerales</taxon>
        <taxon>Sedimentisphaeraceae</taxon>
        <taxon>Sedimentisphaera</taxon>
    </lineage>
</organism>
<dbReference type="Gene3D" id="3.30.160.20">
    <property type="match status" value="1"/>
</dbReference>
<feature type="region of interest" description="Disordered" evidence="10">
    <location>
        <begin position="228"/>
        <end position="258"/>
    </location>
</feature>
<feature type="binding site" evidence="9">
    <location>
        <position position="118"/>
    </location>
    <ligand>
        <name>Mg(2+)</name>
        <dbReference type="ChEBI" id="CHEBI:18420"/>
    </ligand>
</feature>
<feature type="active site" evidence="9">
    <location>
        <position position="47"/>
    </location>
</feature>
<dbReference type="RefSeq" id="WP_085756587.1">
    <property type="nucleotide sequence ID" value="NZ_CP021023.1"/>
</dbReference>
<dbReference type="InterPro" id="IPR014720">
    <property type="entry name" value="dsRBD_dom"/>
</dbReference>
<accession>A0A1W6LQG5</accession>
<dbReference type="SMART" id="SM00358">
    <property type="entry name" value="DSRM"/>
    <property type="match status" value="1"/>
</dbReference>
<dbReference type="AlphaFoldDB" id="A0A1W6LQG5"/>
<comment type="subcellular location">
    <subcellularLocation>
        <location evidence="9">Cytoplasm</location>
    </subcellularLocation>
</comment>
<dbReference type="PROSITE" id="PS50137">
    <property type="entry name" value="DS_RBD"/>
    <property type="match status" value="1"/>
</dbReference>
<dbReference type="PANTHER" id="PTHR11207:SF0">
    <property type="entry name" value="RIBONUCLEASE 3"/>
    <property type="match status" value="1"/>
</dbReference>
<comment type="cofactor">
    <cofactor evidence="9">
        <name>Mg(2+)</name>
        <dbReference type="ChEBI" id="CHEBI:18420"/>
    </cofactor>
</comment>
<evidence type="ECO:0000256" key="9">
    <source>
        <dbReference type="HAMAP-Rule" id="MF_00104"/>
    </source>
</evidence>
<keyword evidence="9" id="KW-0963">Cytoplasm</keyword>
<dbReference type="PANTHER" id="PTHR11207">
    <property type="entry name" value="RIBONUCLEASE III"/>
    <property type="match status" value="1"/>
</dbReference>
<dbReference type="SUPFAM" id="SSF69065">
    <property type="entry name" value="RNase III domain-like"/>
    <property type="match status" value="1"/>
</dbReference>
<evidence type="ECO:0000256" key="2">
    <source>
        <dbReference type="ARBA" id="ARBA00010183"/>
    </source>
</evidence>
<keyword evidence="4 9" id="KW-0507">mRNA processing</keyword>
<comment type="subunit">
    <text evidence="9">Homodimer.</text>
</comment>
<dbReference type="GO" id="GO:0006397">
    <property type="term" value="P:mRNA processing"/>
    <property type="evidence" value="ECO:0007669"/>
    <property type="project" value="UniProtKB-UniRule"/>
</dbReference>
<dbReference type="Pfam" id="PF14622">
    <property type="entry name" value="Ribonucleas_3_3"/>
    <property type="match status" value="1"/>
</dbReference>
<dbReference type="PROSITE" id="PS50142">
    <property type="entry name" value="RNASE_3_2"/>
    <property type="match status" value="1"/>
</dbReference>
<keyword evidence="9" id="KW-0819">tRNA processing</keyword>
<comment type="catalytic activity">
    <reaction evidence="1 9">
        <text>Endonucleolytic cleavage to 5'-phosphomonoester.</text>
        <dbReference type="EC" id="3.1.26.3"/>
    </reaction>
</comment>
<dbReference type="EMBL" id="CP021023">
    <property type="protein sequence ID" value="ARN57972.1"/>
    <property type="molecule type" value="Genomic_DNA"/>
</dbReference>
<dbReference type="NCBIfam" id="TIGR02191">
    <property type="entry name" value="RNaseIII"/>
    <property type="match status" value="1"/>
</dbReference>
<dbReference type="CDD" id="cd00593">
    <property type="entry name" value="RIBOc"/>
    <property type="match status" value="1"/>
</dbReference>
<dbReference type="Pfam" id="PF00035">
    <property type="entry name" value="dsrm"/>
    <property type="match status" value="1"/>
</dbReference>
<dbReference type="GO" id="GO:0046872">
    <property type="term" value="F:metal ion binding"/>
    <property type="evidence" value="ECO:0007669"/>
    <property type="project" value="UniProtKB-KW"/>
</dbReference>
<keyword evidence="7 9" id="KW-0378">Hydrolase</keyword>
<keyword evidence="5 9" id="KW-0540">Nuclease</keyword>
<evidence type="ECO:0000256" key="3">
    <source>
        <dbReference type="ARBA" id="ARBA00022552"/>
    </source>
</evidence>
<feature type="active site" evidence="9">
    <location>
        <position position="118"/>
    </location>
</feature>
<dbReference type="STRING" id="1941349.STSP1_02398"/>
<dbReference type="GO" id="GO:0006364">
    <property type="term" value="P:rRNA processing"/>
    <property type="evidence" value="ECO:0007669"/>
    <property type="project" value="UniProtKB-UniRule"/>
</dbReference>
<dbReference type="GO" id="GO:0019843">
    <property type="term" value="F:rRNA binding"/>
    <property type="evidence" value="ECO:0007669"/>
    <property type="project" value="UniProtKB-KW"/>
</dbReference>
<gene>
    <name evidence="9 13" type="primary">rnc</name>
    <name evidence="13" type="ORF">STSP1_02398</name>
</gene>
<comment type="function">
    <text evidence="9">Digests double-stranded RNA. Involved in the processing of primary rRNA transcript to yield the immediate precursors to the large and small rRNAs (23S and 16S). Processes some mRNAs, and tRNAs when they are encoded in the rRNA operon. Processes pre-crRNA and tracrRNA of type II CRISPR loci if present in the organism.</text>
</comment>
<feature type="domain" description="DRBM" evidence="11">
    <location>
        <begin position="156"/>
        <end position="225"/>
    </location>
</feature>
<reference evidence="14" key="1">
    <citation type="submission" date="2017-04" db="EMBL/GenBank/DDBJ databases">
        <title>Comparative genomics and description of representatives of a novel lineage of planctomycetes thriving in anoxic sediments.</title>
        <authorList>
            <person name="Spring S."/>
            <person name="Bunk B."/>
            <person name="Sproer C."/>
        </authorList>
    </citation>
    <scope>NUCLEOTIDE SEQUENCE [LARGE SCALE GENOMIC DNA]</scope>
    <source>
        <strain evidence="14">ST-PulAB-D4</strain>
    </source>
</reference>
<dbReference type="EC" id="3.1.26.3" evidence="9"/>
<dbReference type="Proteomes" id="UP000193334">
    <property type="component" value="Chromosome"/>
</dbReference>